<gene>
    <name evidence="2" type="ORF">PN838_25565</name>
</gene>
<evidence type="ECO:0000313" key="2">
    <source>
        <dbReference type="EMBL" id="MDC2891473.1"/>
    </source>
</evidence>
<name>A0ABT5FJW1_9GAMM</name>
<keyword evidence="1" id="KW-0472">Membrane</keyword>
<keyword evidence="3" id="KW-1185">Reference proteome</keyword>
<comment type="caution">
    <text evidence="2">The sequence shown here is derived from an EMBL/GenBank/DDBJ whole genome shotgun (WGS) entry which is preliminary data.</text>
</comment>
<organism evidence="2 3">
    <name type="scientific">Psychrosphaera algicola</name>
    <dbReference type="NCBI Taxonomy" id="3023714"/>
    <lineage>
        <taxon>Bacteria</taxon>
        <taxon>Pseudomonadati</taxon>
        <taxon>Pseudomonadota</taxon>
        <taxon>Gammaproteobacteria</taxon>
        <taxon>Alteromonadales</taxon>
        <taxon>Pseudoalteromonadaceae</taxon>
        <taxon>Psychrosphaera</taxon>
    </lineage>
</organism>
<sequence>MLALKRFWAILKARNLEFFRDKSSLSWSIIFPVLLLAGFAVVFSDNDKDVYKVGVIDKPENFSAFSDVRFINFVDYQDIDAAMTKLERHQLDLVIDHTNKKIWQNESSANSYIVQKMLSGAIDERWQSSFIDGRAIRYVDWVLLEFWA</sequence>
<keyword evidence="1" id="KW-1133">Transmembrane helix</keyword>
<evidence type="ECO:0000313" key="3">
    <source>
        <dbReference type="Proteomes" id="UP001528411"/>
    </source>
</evidence>
<evidence type="ECO:0000256" key="1">
    <source>
        <dbReference type="SAM" id="Phobius"/>
    </source>
</evidence>
<dbReference type="Proteomes" id="UP001528411">
    <property type="component" value="Unassembled WGS sequence"/>
</dbReference>
<accession>A0ABT5FJW1</accession>
<keyword evidence="1" id="KW-0812">Transmembrane</keyword>
<proteinExistence type="predicted"/>
<protein>
    <recommendedName>
        <fullName evidence="4">ABC transporter permease</fullName>
    </recommendedName>
</protein>
<dbReference type="RefSeq" id="WP_272182442.1">
    <property type="nucleotide sequence ID" value="NZ_JAQOMS010000002.1"/>
</dbReference>
<evidence type="ECO:0008006" key="4">
    <source>
        <dbReference type="Google" id="ProtNLM"/>
    </source>
</evidence>
<reference evidence="2 3" key="1">
    <citation type="submission" date="2023-01" db="EMBL/GenBank/DDBJ databases">
        <title>Psychrosphaera sp. nov., isolated from marine algae.</title>
        <authorList>
            <person name="Bayburt H."/>
            <person name="Choi B.J."/>
            <person name="Kim J.M."/>
            <person name="Choi D.G."/>
            <person name="Jeon C.O."/>
        </authorList>
    </citation>
    <scope>NUCLEOTIDE SEQUENCE [LARGE SCALE GENOMIC DNA]</scope>
    <source>
        <strain evidence="2 3">G1-22</strain>
    </source>
</reference>
<feature type="transmembrane region" description="Helical" evidence="1">
    <location>
        <begin position="25"/>
        <end position="43"/>
    </location>
</feature>
<dbReference type="EMBL" id="JAQOMS010000002">
    <property type="protein sequence ID" value="MDC2891473.1"/>
    <property type="molecule type" value="Genomic_DNA"/>
</dbReference>